<dbReference type="InterPro" id="IPR041297">
    <property type="entry name" value="Crb2_Tudor"/>
</dbReference>
<name>A0ABR0KHT2_9EURO</name>
<feature type="compositionally biased region" description="Polar residues" evidence="4">
    <location>
        <begin position="101"/>
        <end position="117"/>
    </location>
</feature>
<dbReference type="GO" id="GO:0000213">
    <property type="term" value="F:tRNA-intron lyase activity"/>
    <property type="evidence" value="ECO:0007669"/>
    <property type="project" value="UniProtKB-EC"/>
</dbReference>
<evidence type="ECO:0000313" key="7">
    <source>
        <dbReference type="Proteomes" id="UP001345013"/>
    </source>
</evidence>
<evidence type="ECO:0000259" key="5">
    <source>
        <dbReference type="PROSITE" id="PS50172"/>
    </source>
</evidence>
<dbReference type="Gene3D" id="3.40.50.10190">
    <property type="entry name" value="BRCT domain"/>
    <property type="match status" value="1"/>
</dbReference>
<dbReference type="SMART" id="SM00292">
    <property type="entry name" value="BRCT"/>
    <property type="match status" value="1"/>
</dbReference>
<gene>
    <name evidence="6" type="primary">RAD9</name>
    <name evidence="6" type="ORF">LTR24_002373</name>
</gene>
<feature type="compositionally biased region" description="Basic and acidic residues" evidence="4">
    <location>
        <begin position="121"/>
        <end position="138"/>
    </location>
</feature>
<feature type="compositionally biased region" description="Polar residues" evidence="4">
    <location>
        <begin position="504"/>
        <end position="515"/>
    </location>
</feature>
<feature type="domain" description="BRCT" evidence="5">
    <location>
        <begin position="1033"/>
        <end position="1138"/>
    </location>
</feature>
<feature type="compositionally biased region" description="Low complexity" evidence="4">
    <location>
        <begin position="387"/>
        <end position="397"/>
    </location>
</feature>
<evidence type="ECO:0000256" key="1">
    <source>
        <dbReference type="ARBA" id="ARBA00004123"/>
    </source>
</evidence>
<dbReference type="EMBL" id="JAVRRG010000020">
    <property type="protein sequence ID" value="KAK5096932.1"/>
    <property type="molecule type" value="Genomic_DNA"/>
</dbReference>
<dbReference type="PANTHER" id="PTHR15321:SF3">
    <property type="entry name" value="TP53-BINDING PROTEIN 1"/>
    <property type="match status" value="1"/>
</dbReference>
<dbReference type="EC" id="4.6.1.16" evidence="6"/>
<dbReference type="SUPFAM" id="SSF52113">
    <property type="entry name" value="BRCT domain"/>
    <property type="match status" value="1"/>
</dbReference>
<comment type="caution">
    <text evidence="6">The sequence shown here is derived from an EMBL/GenBank/DDBJ whole genome shotgun (WGS) entry which is preliminary data.</text>
</comment>
<comment type="subcellular location">
    <subcellularLocation>
        <location evidence="1">Nucleus</location>
    </subcellularLocation>
</comment>
<feature type="region of interest" description="Disordered" evidence="4">
    <location>
        <begin position="316"/>
        <end position="338"/>
    </location>
</feature>
<evidence type="ECO:0000313" key="6">
    <source>
        <dbReference type="EMBL" id="KAK5096932.1"/>
    </source>
</evidence>
<feature type="compositionally biased region" description="Low complexity" evidence="4">
    <location>
        <begin position="176"/>
        <end position="192"/>
    </location>
</feature>
<evidence type="ECO:0000256" key="3">
    <source>
        <dbReference type="ARBA" id="ARBA00023242"/>
    </source>
</evidence>
<feature type="compositionally biased region" description="Basic and acidic residues" evidence="4">
    <location>
        <begin position="369"/>
        <end position="386"/>
    </location>
</feature>
<keyword evidence="2" id="KW-0227">DNA damage</keyword>
<evidence type="ECO:0000256" key="2">
    <source>
        <dbReference type="ARBA" id="ARBA00022763"/>
    </source>
</evidence>
<keyword evidence="7" id="KW-1185">Reference proteome</keyword>
<feature type="compositionally biased region" description="Polar residues" evidence="4">
    <location>
        <begin position="587"/>
        <end position="627"/>
    </location>
</feature>
<keyword evidence="6" id="KW-0456">Lyase</keyword>
<dbReference type="InterPro" id="IPR036420">
    <property type="entry name" value="BRCT_dom_sf"/>
</dbReference>
<dbReference type="Proteomes" id="UP001345013">
    <property type="component" value="Unassembled WGS sequence"/>
</dbReference>
<feature type="compositionally biased region" description="Polar residues" evidence="4">
    <location>
        <begin position="545"/>
        <end position="558"/>
    </location>
</feature>
<feature type="region of interest" description="Disordered" evidence="4">
    <location>
        <begin position="1001"/>
        <end position="1023"/>
    </location>
</feature>
<feature type="region of interest" description="Disordered" evidence="4">
    <location>
        <begin position="88"/>
        <end position="224"/>
    </location>
</feature>
<dbReference type="CDD" id="cd17745">
    <property type="entry name" value="BRCT_p53bp1_rpt1"/>
    <property type="match status" value="1"/>
</dbReference>
<organism evidence="6 7">
    <name type="scientific">Lithohypha guttulata</name>
    <dbReference type="NCBI Taxonomy" id="1690604"/>
    <lineage>
        <taxon>Eukaryota</taxon>
        <taxon>Fungi</taxon>
        <taxon>Dikarya</taxon>
        <taxon>Ascomycota</taxon>
        <taxon>Pezizomycotina</taxon>
        <taxon>Eurotiomycetes</taxon>
        <taxon>Chaetothyriomycetidae</taxon>
        <taxon>Chaetothyriales</taxon>
        <taxon>Trichomeriaceae</taxon>
        <taxon>Lithohypha</taxon>
    </lineage>
</organism>
<dbReference type="InterPro" id="IPR001357">
    <property type="entry name" value="BRCT_dom"/>
</dbReference>
<protein>
    <submittedName>
        <fullName evidence="6">Radiation sensitive protein rad9</fullName>
        <ecNumber evidence="6">4.6.1.16</ecNumber>
    </submittedName>
</protein>
<feature type="region of interest" description="Disordered" evidence="4">
    <location>
        <begin position="734"/>
        <end position="791"/>
    </location>
</feature>
<feature type="region of interest" description="Disordered" evidence="4">
    <location>
        <begin position="355"/>
        <end position="722"/>
    </location>
</feature>
<proteinExistence type="predicted"/>
<dbReference type="PROSITE" id="PS50172">
    <property type="entry name" value="BRCT"/>
    <property type="match status" value="1"/>
</dbReference>
<feature type="compositionally biased region" description="Polar residues" evidence="4">
    <location>
        <begin position="1001"/>
        <end position="1019"/>
    </location>
</feature>
<dbReference type="Pfam" id="PF18115">
    <property type="entry name" value="Tudor_3"/>
    <property type="match status" value="1"/>
</dbReference>
<dbReference type="InterPro" id="IPR047252">
    <property type="entry name" value="TP53BP1-like"/>
</dbReference>
<feature type="compositionally biased region" description="Acidic residues" evidence="4">
    <location>
        <begin position="139"/>
        <end position="152"/>
    </location>
</feature>
<keyword evidence="3" id="KW-0539">Nucleus</keyword>
<sequence length="1288" mass="140710">MVVSRRSLNINVLQSELLKDSLNATILVNTREPNASGSSLKNRANPTELYTCRDTGQSNKSNDVQTIVSFLPSTVPETIERSVAETETVAEGAPMAPGRGAQSQASDNATQEISQSALELVRSRSEQVSLEHDARALDDDPEAGDTLEDTPQEGDSNFLDIVSSFTGAPVGQESAPLNLSPSQSQPPLTQFPESQRFKTPATAGKKRDYNGNVVDTPKVSRNPFARDGQQTPAHGLGLSQAFAQTQAASSPFVNVVTSVLRSDRPSPSLEVEKHVVHLPTSSPLHPLSEFKRAATEPADRYVPAGHSQLLRTGSVVGLEPDADPNTATQVTDYDGFESGVSTLDRQRRARLREARAREQLKTVSSPISPEKHIPPPERGAEPERPARTLSTSPDSLPSSPPAVYHTEEGCGDYHGVEGVPTRSVDEDSTELLRSEARAHTRASQMPGEHGKAPATVIPDTTKRHGKMVAQSFPPTQPSPTARQTRSSRIITNQKLVSSGPVRVANSQRSARSTQDSTRRFPGTSSADSIEMVPASPEGELVATEPSYTPRLQMSGSQRASHEDEIDVQADGRVQISAHEQQSRDGPPTSTVPETSSGRGQSDVQRCSTYATAPDNQASNPKSPSPGLSRQPVLPPPHRKRKRMEDISQEDVVPQGTQSSSFDADKVLDIDENPDVAQALASTQDEDPIVPRKRPRINYGSGVSPLDIEETRSPSNGINANIGRRVSIRNTELAGEDGENNAPQNHDDDLPEPQAKEAVAKTPTKLPRKRSAWDMDDSPKPRHAPKILGPRSQPVTNIQHKAIRRVRHSAAKSVAKTPTALPSNEEASPDPLATSLTSTAPPTPQANTDRVIAPNMVFAYFMGRTRAYYPAICLEALSEKQQHRIEWPGYDPEDVGDHGICSLDLRVGDVVKIAMEKYPKGAYIINGFCSEPGDTTSSNHITDIYGHSHVVVEHKNSKVSFPKGVDKNQPIAIADIYIDLNTWNRVRKRPFVYEAPEAINNTSGMSTPLNRGSTPTTPSSRGRHAEKDLLQPSHHDGMFANMVFALSFEDNNTKSQISEMVTQNGGLVLGSSFRELFDDDLNLKSRFKNIGFAALLADRHSRKEKYMQALAFQLPCLSGKWIEASIKKSSLADWQDYLLPAGESAELDGAVRSRVLPHLEARTVKLGDMVRQRTEFFDRSAAIFVQGRGKAEKRTPHLTLVQIMGAQGVDKVADLTAAKERLQQADKTRLTWLFVADKDFAEACRLVKDIKRESDDKSRKKSPASWECEVADNEFVMQSLIMGRLYSRG</sequence>
<accession>A0ABR0KHT2</accession>
<dbReference type="PANTHER" id="PTHR15321">
    <property type="entry name" value="TUMOR SUPPRESSOR P53-BINDING PROTEIN 1"/>
    <property type="match status" value="1"/>
</dbReference>
<reference evidence="6 7" key="1">
    <citation type="submission" date="2023-08" db="EMBL/GenBank/DDBJ databases">
        <title>Black Yeasts Isolated from many extreme environments.</title>
        <authorList>
            <person name="Coleine C."/>
            <person name="Stajich J.E."/>
            <person name="Selbmann L."/>
        </authorList>
    </citation>
    <scope>NUCLEOTIDE SEQUENCE [LARGE SCALE GENOMIC DNA]</scope>
    <source>
        <strain evidence="6 7">CCFEE 5885</strain>
    </source>
</reference>
<feature type="compositionally biased region" description="Basic and acidic residues" evidence="4">
    <location>
        <begin position="770"/>
        <end position="779"/>
    </location>
</feature>
<evidence type="ECO:0000256" key="4">
    <source>
        <dbReference type="SAM" id="MobiDB-lite"/>
    </source>
</evidence>
<feature type="compositionally biased region" description="Polar residues" evidence="4">
    <location>
        <begin position="478"/>
        <end position="496"/>
    </location>
</feature>
<feature type="compositionally biased region" description="Low complexity" evidence="4">
    <location>
        <begin position="830"/>
        <end position="839"/>
    </location>
</feature>
<dbReference type="InterPro" id="IPR047249">
    <property type="entry name" value="BRCT_p53bp1-like_rpt1"/>
</dbReference>
<feature type="region of interest" description="Disordered" evidence="4">
    <location>
        <begin position="811"/>
        <end position="847"/>
    </location>
</feature>